<proteinExistence type="predicted"/>
<dbReference type="InterPro" id="IPR000182">
    <property type="entry name" value="GNAT_dom"/>
</dbReference>
<evidence type="ECO:0000256" key="2">
    <source>
        <dbReference type="ARBA" id="ARBA00023315"/>
    </source>
</evidence>
<evidence type="ECO:0000259" key="3">
    <source>
        <dbReference type="PROSITE" id="PS51186"/>
    </source>
</evidence>
<dbReference type="SUPFAM" id="SSF55729">
    <property type="entry name" value="Acyl-CoA N-acyltransferases (Nat)"/>
    <property type="match status" value="1"/>
</dbReference>
<dbReference type="Proteomes" id="UP001519654">
    <property type="component" value="Unassembled WGS sequence"/>
</dbReference>
<keyword evidence="5" id="KW-1185">Reference proteome</keyword>
<gene>
    <name evidence="4" type="ORF">KOI35_25225</name>
</gene>
<dbReference type="InterPro" id="IPR050832">
    <property type="entry name" value="Bact_Acetyltransf"/>
</dbReference>
<dbReference type="CDD" id="cd04301">
    <property type="entry name" value="NAT_SF"/>
    <property type="match status" value="1"/>
</dbReference>
<evidence type="ECO:0000256" key="1">
    <source>
        <dbReference type="ARBA" id="ARBA00022679"/>
    </source>
</evidence>
<keyword evidence="1 4" id="KW-0808">Transferase</keyword>
<sequence length="147" mass="16718">MADVLRRARVEDLPLLWRGEAAYMREIEPEHEARWAAATDRHLARWIECLEHTLILEADGEPVGYAAWDVIDNRATLTTIHVLAAFRGRGRGAALLRAYMNDARTFGHTALALAVFHSNPAEALYVRHGFKHTQDEGQYRHYALTLT</sequence>
<comment type="caution">
    <text evidence="4">The sequence shown here is derived from an EMBL/GenBank/DDBJ whole genome shotgun (WGS) entry which is preliminary data.</text>
</comment>
<dbReference type="Pfam" id="PF00583">
    <property type="entry name" value="Acetyltransf_1"/>
    <property type="match status" value="1"/>
</dbReference>
<protein>
    <submittedName>
        <fullName evidence="4">GNAT family N-acetyltransferase</fullName>
        <ecNumber evidence="4">2.3.1.-</ecNumber>
    </submittedName>
</protein>
<dbReference type="PANTHER" id="PTHR43877">
    <property type="entry name" value="AMINOALKYLPHOSPHONATE N-ACETYLTRANSFERASE-RELATED-RELATED"/>
    <property type="match status" value="1"/>
</dbReference>
<organism evidence="4 5">
    <name type="scientific">Paractinoplanes bogorensis</name>
    <dbReference type="NCBI Taxonomy" id="1610840"/>
    <lineage>
        <taxon>Bacteria</taxon>
        <taxon>Bacillati</taxon>
        <taxon>Actinomycetota</taxon>
        <taxon>Actinomycetes</taxon>
        <taxon>Micromonosporales</taxon>
        <taxon>Micromonosporaceae</taxon>
        <taxon>Paractinoplanes</taxon>
    </lineage>
</organism>
<feature type="domain" description="N-acetyltransferase" evidence="3">
    <location>
        <begin position="3"/>
        <end position="147"/>
    </location>
</feature>
<dbReference type="Gene3D" id="3.40.630.30">
    <property type="match status" value="1"/>
</dbReference>
<dbReference type="EC" id="2.3.1.-" evidence="4"/>
<dbReference type="RefSeq" id="WP_215790698.1">
    <property type="nucleotide sequence ID" value="NZ_JAHKKG010000007.1"/>
</dbReference>
<evidence type="ECO:0000313" key="5">
    <source>
        <dbReference type="Proteomes" id="UP001519654"/>
    </source>
</evidence>
<keyword evidence="2 4" id="KW-0012">Acyltransferase</keyword>
<reference evidence="4 5" key="1">
    <citation type="submission" date="2021-06" db="EMBL/GenBank/DDBJ databases">
        <title>Actinoplanes lichenicola sp. nov., and Actinoplanes ovalisporus sp. nov., isolated from lichen in Thailand.</title>
        <authorList>
            <person name="Saeng-In P."/>
            <person name="Kanchanasin P."/>
            <person name="Yuki M."/>
            <person name="Kudo T."/>
            <person name="Ohkuma M."/>
            <person name="Phongsopitanun W."/>
            <person name="Tanasupawat S."/>
        </authorList>
    </citation>
    <scope>NUCLEOTIDE SEQUENCE [LARGE SCALE GENOMIC DNA]</scope>
    <source>
        <strain evidence="4 5">NBRC 110975</strain>
    </source>
</reference>
<dbReference type="PROSITE" id="PS51186">
    <property type="entry name" value="GNAT"/>
    <property type="match status" value="1"/>
</dbReference>
<dbReference type="GO" id="GO:0016746">
    <property type="term" value="F:acyltransferase activity"/>
    <property type="evidence" value="ECO:0007669"/>
    <property type="project" value="UniProtKB-KW"/>
</dbReference>
<dbReference type="EMBL" id="JAHKKG010000007">
    <property type="protein sequence ID" value="MBU2666817.1"/>
    <property type="molecule type" value="Genomic_DNA"/>
</dbReference>
<dbReference type="InterPro" id="IPR016181">
    <property type="entry name" value="Acyl_CoA_acyltransferase"/>
</dbReference>
<accession>A0ABS5YTM8</accession>
<name>A0ABS5YTM8_9ACTN</name>
<evidence type="ECO:0000313" key="4">
    <source>
        <dbReference type="EMBL" id="MBU2666817.1"/>
    </source>
</evidence>